<dbReference type="PATRIC" id="fig|1392007.3.peg.724"/>
<dbReference type="PROSITE" id="PS50109">
    <property type="entry name" value="HIS_KIN"/>
    <property type="match status" value="1"/>
</dbReference>
<dbReference type="InterPro" id="IPR050351">
    <property type="entry name" value="BphY/WalK/GraS-like"/>
</dbReference>
<dbReference type="InterPro" id="IPR005467">
    <property type="entry name" value="His_kinase_dom"/>
</dbReference>
<keyword evidence="4" id="KW-0597">Phosphoprotein</keyword>
<evidence type="ECO:0000259" key="8">
    <source>
        <dbReference type="PROSITE" id="PS50109"/>
    </source>
</evidence>
<evidence type="ECO:0000256" key="1">
    <source>
        <dbReference type="ARBA" id="ARBA00000085"/>
    </source>
</evidence>
<comment type="caution">
    <text evidence="9">The sequence shown here is derived from an EMBL/GenBank/DDBJ whole genome shotgun (WGS) entry which is preliminary data.</text>
</comment>
<dbReference type="AlphaFoldDB" id="V7HW35"/>
<reference evidence="9 10" key="1">
    <citation type="journal article" date="2014" name="Genome Announc.">
        <title>The Genome of the Predominant Equine Lactobacillus Species, Lactobacillus equi, Is Reflective of Its Lifestyle Adaptations to an Herbivorous Host.</title>
        <authorList>
            <person name="O'Donnell M.M."/>
            <person name="Harris H.M."/>
            <person name="O'Toole P.W."/>
            <person name="Ross R.P."/>
        </authorList>
    </citation>
    <scope>NUCLEOTIDE SEQUENCE [LARGE SCALE GENOMIC DNA]</scope>
    <source>
        <strain evidence="9 10">DPC 6820</strain>
    </source>
</reference>
<evidence type="ECO:0000256" key="6">
    <source>
        <dbReference type="ARBA" id="ARBA00022777"/>
    </source>
</evidence>
<dbReference type="InterPro" id="IPR036890">
    <property type="entry name" value="HATPase_C_sf"/>
</dbReference>
<dbReference type="GO" id="GO:0000155">
    <property type="term" value="F:phosphorelay sensor kinase activity"/>
    <property type="evidence" value="ECO:0007669"/>
    <property type="project" value="TreeGrafter"/>
</dbReference>
<dbReference type="GO" id="GO:0005886">
    <property type="term" value="C:plasma membrane"/>
    <property type="evidence" value="ECO:0007669"/>
    <property type="project" value="TreeGrafter"/>
</dbReference>
<evidence type="ECO:0000256" key="4">
    <source>
        <dbReference type="ARBA" id="ARBA00022553"/>
    </source>
</evidence>
<dbReference type="Proteomes" id="UP000018559">
    <property type="component" value="Unassembled WGS sequence"/>
</dbReference>
<dbReference type="GO" id="GO:0004721">
    <property type="term" value="F:phosphoprotein phosphatase activity"/>
    <property type="evidence" value="ECO:0007669"/>
    <property type="project" value="TreeGrafter"/>
</dbReference>
<evidence type="ECO:0000256" key="5">
    <source>
        <dbReference type="ARBA" id="ARBA00022679"/>
    </source>
</evidence>
<dbReference type="SMART" id="SM00387">
    <property type="entry name" value="HATPase_c"/>
    <property type="match status" value="1"/>
</dbReference>
<dbReference type="PANTHER" id="PTHR45453">
    <property type="entry name" value="PHOSPHATE REGULON SENSOR PROTEIN PHOR"/>
    <property type="match status" value="1"/>
</dbReference>
<evidence type="ECO:0000256" key="3">
    <source>
        <dbReference type="ARBA" id="ARBA00012438"/>
    </source>
</evidence>
<dbReference type="EMBL" id="AWWH01000071">
    <property type="protein sequence ID" value="ETA74449.1"/>
    <property type="molecule type" value="Genomic_DNA"/>
</dbReference>
<name>V7HW35_9LACO</name>
<sequence length="110" mass="12201">MILINQKLLERVLDNIVSNAVQYVSKEAELELDFKTDKDYLGVSIADNGPGVTKSALKHALEQFYQGDQSCQAGNKYIIAQIMKQHHGEVLLSNHSNDLGAIVTLKFPIC</sequence>
<evidence type="ECO:0000256" key="7">
    <source>
        <dbReference type="ARBA" id="ARBA00023012"/>
    </source>
</evidence>
<feature type="domain" description="Histidine kinase" evidence="8">
    <location>
        <begin position="1"/>
        <end position="110"/>
    </location>
</feature>
<keyword evidence="5" id="KW-0808">Transferase</keyword>
<protein>
    <recommendedName>
        <fullName evidence="3">histidine kinase</fullName>
        <ecNumber evidence="3">2.7.13.3</ecNumber>
    </recommendedName>
</protein>
<evidence type="ECO:0000313" key="10">
    <source>
        <dbReference type="Proteomes" id="UP000018559"/>
    </source>
</evidence>
<evidence type="ECO:0000256" key="2">
    <source>
        <dbReference type="ARBA" id="ARBA00004370"/>
    </source>
</evidence>
<dbReference type="PANTHER" id="PTHR45453:SF1">
    <property type="entry name" value="PHOSPHATE REGULON SENSOR PROTEIN PHOR"/>
    <property type="match status" value="1"/>
</dbReference>
<dbReference type="RefSeq" id="WP_023859328.1">
    <property type="nucleotide sequence ID" value="NZ_AWWH01000071.1"/>
</dbReference>
<comment type="catalytic activity">
    <reaction evidence="1">
        <text>ATP + protein L-histidine = ADP + protein N-phospho-L-histidine.</text>
        <dbReference type="EC" id="2.7.13.3"/>
    </reaction>
</comment>
<dbReference type="Gene3D" id="3.30.565.10">
    <property type="entry name" value="Histidine kinase-like ATPase, C-terminal domain"/>
    <property type="match status" value="1"/>
</dbReference>
<proteinExistence type="predicted"/>
<dbReference type="SUPFAM" id="SSF55874">
    <property type="entry name" value="ATPase domain of HSP90 chaperone/DNA topoisomerase II/histidine kinase"/>
    <property type="match status" value="1"/>
</dbReference>
<keyword evidence="7" id="KW-0902">Two-component regulatory system</keyword>
<dbReference type="GO" id="GO:0016036">
    <property type="term" value="P:cellular response to phosphate starvation"/>
    <property type="evidence" value="ECO:0007669"/>
    <property type="project" value="TreeGrafter"/>
</dbReference>
<organism evidence="9 10">
    <name type="scientific">Ligilactobacillus equi DPC 6820</name>
    <dbReference type="NCBI Taxonomy" id="1392007"/>
    <lineage>
        <taxon>Bacteria</taxon>
        <taxon>Bacillati</taxon>
        <taxon>Bacillota</taxon>
        <taxon>Bacilli</taxon>
        <taxon>Lactobacillales</taxon>
        <taxon>Lactobacillaceae</taxon>
        <taxon>Ligilactobacillus</taxon>
    </lineage>
</organism>
<dbReference type="EC" id="2.7.13.3" evidence="3"/>
<evidence type="ECO:0000313" key="9">
    <source>
        <dbReference type="EMBL" id="ETA74449.1"/>
    </source>
</evidence>
<dbReference type="Pfam" id="PF02518">
    <property type="entry name" value="HATPase_c"/>
    <property type="match status" value="1"/>
</dbReference>
<accession>V7HW35</accession>
<keyword evidence="10" id="KW-1185">Reference proteome</keyword>
<comment type="subcellular location">
    <subcellularLocation>
        <location evidence="2">Membrane</location>
    </subcellularLocation>
</comment>
<gene>
    <name evidence="9" type="ORF">LEQ_1642c</name>
</gene>
<keyword evidence="6 9" id="KW-0418">Kinase</keyword>
<dbReference type="InterPro" id="IPR003594">
    <property type="entry name" value="HATPase_dom"/>
</dbReference>